<dbReference type="AlphaFoldDB" id="A0A6C0H0U9"/>
<organism evidence="2">
    <name type="scientific">viral metagenome</name>
    <dbReference type="NCBI Taxonomy" id="1070528"/>
    <lineage>
        <taxon>unclassified sequences</taxon>
        <taxon>metagenomes</taxon>
        <taxon>organismal metagenomes</taxon>
    </lineage>
</organism>
<keyword evidence="1" id="KW-1133">Transmembrane helix</keyword>
<dbReference type="EMBL" id="MN739831">
    <property type="protein sequence ID" value="QHT73703.1"/>
    <property type="molecule type" value="Genomic_DNA"/>
</dbReference>
<evidence type="ECO:0000313" key="2">
    <source>
        <dbReference type="EMBL" id="QHT73703.1"/>
    </source>
</evidence>
<sequence>MNSLETVNNLYNKIDSSTDVVLEKTQSILDKITDLTKNLFNFLKNSIKKDNLKKVLFIILMSFGMAVVLMGIKILKDLI</sequence>
<proteinExistence type="predicted"/>
<feature type="transmembrane region" description="Helical" evidence="1">
    <location>
        <begin position="55"/>
        <end position="75"/>
    </location>
</feature>
<keyword evidence="1" id="KW-0812">Transmembrane</keyword>
<reference evidence="2" key="1">
    <citation type="journal article" date="2020" name="Nature">
        <title>Giant virus diversity and host interactions through global metagenomics.</title>
        <authorList>
            <person name="Schulz F."/>
            <person name="Roux S."/>
            <person name="Paez-Espino D."/>
            <person name="Jungbluth S."/>
            <person name="Walsh D.A."/>
            <person name="Denef V.J."/>
            <person name="McMahon K.D."/>
            <person name="Konstantinidis K.T."/>
            <person name="Eloe-Fadrosh E.A."/>
            <person name="Kyrpides N.C."/>
            <person name="Woyke T."/>
        </authorList>
    </citation>
    <scope>NUCLEOTIDE SEQUENCE</scope>
    <source>
        <strain evidence="2">GVMAG-M-3300023179-4</strain>
    </source>
</reference>
<protein>
    <submittedName>
        <fullName evidence="2">Uncharacterized protein</fullName>
    </submittedName>
</protein>
<name>A0A6C0H0U9_9ZZZZ</name>
<evidence type="ECO:0000256" key="1">
    <source>
        <dbReference type="SAM" id="Phobius"/>
    </source>
</evidence>
<accession>A0A6C0H0U9</accession>
<keyword evidence="1" id="KW-0472">Membrane</keyword>